<accession>A0A5C5VIW4</accession>
<dbReference type="AlphaFoldDB" id="A0A5C5VIW4"/>
<protein>
    <submittedName>
        <fullName evidence="1">Uncharacterized protein</fullName>
    </submittedName>
</protein>
<dbReference type="RefSeq" id="WP_146565048.1">
    <property type="nucleotide sequence ID" value="NZ_SIHJ01000001.1"/>
</dbReference>
<reference evidence="1 2" key="1">
    <citation type="submission" date="2019-02" db="EMBL/GenBank/DDBJ databases">
        <title>Deep-cultivation of Planctomycetes and their phenomic and genomic characterization uncovers novel biology.</title>
        <authorList>
            <person name="Wiegand S."/>
            <person name="Jogler M."/>
            <person name="Boedeker C."/>
            <person name="Pinto D."/>
            <person name="Vollmers J."/>
            <person name="Rivas-Marin E."/>
            <person name="Kohn T."/>
            <person name="Peeters S.H."/>
            <person name="Heuer A."/>
            <person name="Rast P."/>
            <person name="Oberbeckmann S."/>
            <person name="Bunk B."/>
            <person name="Jeske O."/>
            <person name="Meyerdierks A."/>
            <person name="Storesund J.E."/>
            <person name="Kallscheuer N."/>
            <person name="Luecker S."/>
            <person name="Lage O.M."/>
            <person name="Pohl T."/>
            <person name="Merkel B.J."/>
            <person name="Hornburger P."/>
            <person name="Mueller R.-W."/>
            <person name="Bruemmer F."/>
            <person name="Labrenz M."/>
            <person name="Spormann A.M."/>
            <person name="Op Den Camp H."/>
            <person name="Overmann J."/>
            <person name="Amann R."/>
            <person name="Jetten M.S.M."/>
            <person name="Mascher T."/>
            <person name="Medema M.H."/>
            <person name="Devos D.P."/>
            <person name="Kaster A.-K."/>
            <person name="Ovreas L."/>
            <person name="Rohde M."/>
            <person name="Galperin M.Y."/>
            <person name="Jogler C."/>
        </authorList>
    </citation>
    <scope>NUCLEOTIDE SEQUENCE [LARGE SCALE GENOMIC DNA]</scope>
    <source>
        <strain evidence="1 2">KOR34</strain>
    </source>
</reference>
<name>A0A5C5VIW4_9BACT</name>
<keyword evidence="2" id="KW-1185">Reference proteome</keyword>
<evidence type="ECO:0000313" key="2">
    <source>
        <dbReference type="Proteomes" id="UP000316714"/>
    </source>
</evidence>
<proteinExistence type="predicted"/>
<sequence length="101" mass="12021">MPLVVKYKYRDLTQSELDELGPDALTMRPARRLKPLDEAELATLTKSRLLQYRKRALALENCLAESDYLDQEIEDWDPAYIYFKDDPRWRQLYDQILARLA</sequence>
<comment type="caution">
    <text evidence="1">The sequence shown here is derived from an EMBL/GenBank/DDBJ whole genome shotgun (WGS) entry which is preliminary data.</text>
</comment>
<dbReference type="EMBL" id="SIHJ01000001">
    <property type="protein sequence ID" value="TWT37735.1"/>
    <property type="molecule type" value="Genomic_DNA"/>
</dbReference>
<dbReference type="Proteomes" id="UP000316714">
    <property type="component" value="Unassembled WGS sequence"/>
</dbReference>
<evidence type="ECO:0000313" key="1">
    <source>
        <dbReference type="EMBL" id="TWT37735.1"/>
    </source>
</evidence>
<gene>
    <name evidence="1" type="ORF">KOR34_26980</name>
</gene>
<organism evidence="1 2">
    <name type="scientific">Posidoniimonas corsicana</name>
    <dbReference type="NCBI Taxonomy" id="1938618"/>
    <lineage>
        <taxon>Bacteria</taxon>
        <taxon>Pseudomonadati</taxon>
        <taxon>Planctomycetota</taxon>
        <taxon>Planctomycetia</taxon>
        <taxon>Pirellulales</taxon>
        <taxon>Lacipirellulaceae</taxon>
        <taxon>Posidoniimonas</taxon>
    </lineage>
</organism>